<evidence type="ECO:0000256" key="4">
    <source>
        <dbReference type="PIRSR" id="PIRSR617867-1"/>
    </source>
</evidence>
<name>A0A4V1Z2A0_9ACTN</name>
<keyword evidence="7" id="KW-1185">Reference proteome</keyword>
<dbReference type="InterPro" id="IPR017867">
    <property type="entry name" value="Tyr_phospatase_low_mol_wt"/>
</dbReference>
<evidence type="ECO:0000313" key="7">
    <source>
        <dbReference type="Proteomes" id="UP000291189"/>
    </source>
</evidence>
<dbReference type="InterPro" id="IPR036196">
    <property type="entry name" value="Ptyr_pPase_sf"/>
</dbReference>
<dbReference type="EMBL" id="SDPU01000014">
    <property type="protein sequence ID" value="RYU13676.1"/>
    <property type="molecule type" value="Genomic_DNA"/>
</dbReference>
<comment type="caution">
    <text evidence="6">The sequence shown here is derived from an EMBL/GenBank/DDBJ whole genome shotgun (WGS) entry which is preliminary data.</text>
</comment>
<protein>
    <recommendedName>
        <fullName evidence="5">Phosphotyrosine protein phosphatase I domain-containing protein</fullName>
    </recommendedName>
</protein>
<dbReference type="Gene3D" id="3.40.50.2300">
    <property type="match status" value="1"/>
</dbReference>
<dbReference type="Pfam" id="PF01451">
    <property type="entry name" value="LMWPc"/>
    <property type="match status" value="1"/>
</dbReference>
<evidence type="ECO:0000256" key="2">
    <source>
        <dbReference type="ARBA" id="ARBA00022801"/>
    </source>
</evidence>
<dbReference type="InterPro" id="IPR023485">
    <property type="entry name" value="Ptyr_pPase"/>
</dbReference>
<evidence type="ECO:0000313" key="6">
    <source>
        <dbReference type="EMBL" id="RYU13676.1"/>
    </source>
</evidence>
<keyword evidence="2" id="KW-0378">Hydrolase</keyword>
<evidence type="ECO:0000259" key="5">
    <source>
        <dbReference type="SMART" id="SM00226"/>
    </source>
</evidence>
<keyword evidence="3" id="KW-0904">Protein phosphatase</keyword>
<dbReference type="GO" id="GO:0004725">
    <property type="term" value="F:protein tyrosine phosphatase activity"/>
    <property type="evidence" value="ECO:0007669"/>
    <property type="project" value="InterPro"/>
</dbReference>
<dbReference type="RefSeq" id="WP_129986098.1">
    <property type="nucleotide sequence ID" value="NZ_SDPU01000014.1"/>
</dbReference>
<proteinExistence type="inferred from homology"/>
<sequence length="181" mass="19297">MAERFAVLVVCVGNVCRSPLAERLLAARLPAGDFEVASAGVGAMVGYPVEPNAARELARLGSDGAGFAARQFTPALAGQAELVLTATKEIREQVVREAPRLMKRAFTLREFETLAQDPRAKEAATSPQDLVRAAARLRAGVPVPDHDVPDPMGQSETVHREVADLLDDTCRTIADALVAAR</sequence>
<reference evidence="6 7" key="1">
    <citation type="submission" date="2019-01" db="EMBL/GenBank/DDBJ databases">
        <title>Nocardioides guangzhouensis sp. nov., an actinobacterium isolated from soil.</title>
        <authorList>
            <person name="Fu Y."/>
            <person name="Cai Y."/>
            <person name="Lin Z."/>
            <person name="Chen P."/>
        </authorList>
    </citation>
    <scope>NUCLEOTIDE SEQUENCE [LARGE SCALE GENOMIC DNA]</scope>
    <source>
        <strain evidence="6 7">NBRC 105384</strain>
    </source>
</reference>
<dbReference type="PRINTS" id="PR00719">
    <property type="entry name" value="LMWPTPASE"/>
</dbReference>
<dbReference type="OrthoDB" id="9784339at2"/>
<comment type="similarity">
    <text evidence="1">Belongs to the low molecular weight phosphotyrosine protein phosphatase family.</text>
</comment>
<dbReference type="PANTHER" id="PTHR11717">
    <property type="entry name" value="LOW MOLECULAR WEIGHT PROTEIN TYROSINE PHOSPHATASE"/>
    <property type="match status" value="1"/>
</dbReference>
<evidence type="ECO:0000256" key="1">
    <source>
        <dbReference type="ARBA" id="ARBA00011063"/>
    </source>
</evidence>
<feature type="active site" description="Nucleophile" evidence="4">
    <location>
        <position position="11"/>
    </location>
</feature>
<organism evidence="6 7">
    <name type="scientific">Nocardioides iriomotensis</name>
    <dbReference type="NCBI Taxonomy" id="715784"/>
    <lineage>
        <taxon>Bacteria</taxon>
        <taxon>Bacillati</taxon>
        <taxon>Actinomycetota</taxon>
        <taxon>Actinomycetes</taxon>
        <taxon>Propionibacteriales</taxon>
        <taxon>Nocardioidaceae</taxon>
        <taxon>Nocardioides</taxon>
    </lineage>
</organism>
<feature type="active site" evidence="4">
    <location>
        <position position="17"/>
    </location>
</feature>
<feature type="domain" description="Phosphotyrosine protein phosphatase I" evidence="5">
    <location>
        <begin position="5"/>
        <end position="176"/>
    </location>
</feature>
<dbReference type="SMART" id="SM00226">
    <property type="entry name" value="LMWPc"/>
    <property type="match status" value="1"/>
</dbReference>
<evidence type="ECO:0000256" key="3">
    <source>
        <dbReference type="ARBA" id="ARBA00022912"/>
    </source>
</evidence>
<dbReference type="Proteomes" id="UP000291189">
    <property type="component" value="Unassembled WGS sequence"/>
</dbReference>
<dbReference type="PANTHER" id="PTHR11717:SF31">
    <property type="entry name" value="LOW MOLECULAR WEIGHT PROTEIN-TYROSINE-PHOSPHATASE ETP-RELATED"/>
    <property type="match status" value="1"/>
</dbReference>
<dbReference type="SUPFAM" id="SSF52788">
    <property type="entry name" value="Phosphotyrosine protein phosphatases I"/>
    <property type="match status" value="1"/>
</dbReference>
<gene>
    <name evidence="6" type="ORF">ETU37_05395</name>
</gene>
<dbReference type="AlphaFoldDB" id="A0A4V1Z2A0"/>
<accession>A0A4V1Z2A0</accession>
<dbReference type="InterPro" id="IPR050438">
    <property type="entry name" value="LMW_PTPase"/>
</dbReference>